<name>A0A346PCN3_9EURY</name>
<evidence type="ECO:0000256" key="1">
    <source>
        <dbReference type="ARBA" id="ARBA00022723"/>
    </source>
</evidence>
<evidence type="ECO:0000256" key="3">
    <source>
        <dbReference type="ARBA" id="ARBA00022833"/>
    </source>
</evidence>
<accession>A0A346PCN3</accession>
<keyword evidence="3" id="KW-0862">Zinc</keyword>
<keyword evidence="2" id="KW-0863">Zinc-finger</keyword>
<gene>
    <name evidence="6" type="ORF">AArc1_0937</name>
</gene>
<dbReference type="InterPro" id="IPR035896">
    <property type="entry name" value="AN1-like_Znf"/>
</dbReference>
<keyword evidence="1" id="KW-0479">Metal-binding</keyword>
<sequence length="75" mass="8134">MPYSCTYCGRTHCGAHKLPEKHECPNLAQANTLGPELRQVYQTTPSSSPSKLSDKRVWIVAAVVLVGAIAVLLLL</sequence>
<evidence type="ECO:0000256" key="4">
    <source>
        <dbReference type="SAM" id="Phobius"/>
    </source>
</evidence>
<dbReference type="GO" id="GO:0008270">
    <property type="term" value="F:zinc ion binding"/>
    <property type="evidence" value="ECO:0007669"/>
    <property type="project" value="UniProtKB-KW"/>
</dbReference>
<dbReference type="InterPro" id="IPR000058">
    <property type="entry name" value="Znf_AN1"/>
</dbReference>
<feature type="domain" description="AN1-type" evidence="5">
    <location>
        <begin position="1"/>
        <end position="28"/>
    </location>
</feature>
<keyword evidence="4" id="KW-0472">Membrane</keyword>
<evidence type="ECO:0000259" key="5">
    <source>
        <dbReference type="Pfam" id="PF01428"/>
    </source>
</evidence>
<protein>
    <recommendedName>
        <fullName evidence="5">AN1-type domain-containing protein</fullName>
    </recommendedName>
</protein>
<evidence type="ECO:0000256" key="2">
    <source>
        <dbReference type="ARBA" id="ARBA00022771"/>
    </source>
</evidence>
<dbReference type="Gene3D" id="4.10.1110.10">
    <property type="entry name" value="AN1-like Zinc finger"/>
    <property type="match status" value="1"/>
</dbReference>
<dbReference type="EMBL" id="CP024047">
    <property type="protein sequence ID" value="AXR77278.1"/>
    <property type="molecule type" value="Genomic_DNA"/>
</dbReference>
<keyword evidence="4" id="KW-1133">Transmembrane helix</keyword>
<feature type="transmembrane region" description="Helical" evidence="4">
    <location>
        <begin position="57"/>
        <end position="74"/>
    </location>
</feature>
<dbReference type="AlphaFoldDB" id="A0A346PCN3"/>
<reference evidence="7" key="1">
    <citation type="submission" date="2017-10" db="EMBL/GenBank/DDBJ databases">
        <title>Phenotypic and genomic properties of facultatively anaerobic sulfur-reducing natronoarchaea from hypersaline soda lakes.</title>
        <authorList>
            <person name="Sorokin D.Y."/>
            <person name="Kublanov I.V."/>
            <person name="Roman P."/>
            <person name="Sinninghe Damste J.S."/>
            <person name="Golyshin P.N."/>
            <person name="Rojo D."/>
            <person name="Ciordia S."/>
            <person name="Mena Md.C."/>
            <person name="Ferrer M."/>
            <person name="Messina E."/>
            <person name="Smedile F."/>
            <person name="La Spada G."/>
            <person name="La Cono V."/>
            <person name="Yakimov M.M."/>
        </authorList>
    </citation>
    <scope>NUCLEOTIDE SEQUENCE [LARGE SCALE GENOMIC DNA]</scope>
    <source>
        <strain evidence="7">AArc1</strain>
    </source>
</reference>
<dbReference type="SUPFAM" id="SSF118310">
    <property type="entry name" value="AN1-like Zinc finger"/>
    <property type="match status" value="1"/>
</dbReference>
<evidence type="ECO:0000313" key="7">
    <source>
        <dbReference type="Proteomes" id="UP000258707"/>
    </source>
</evidence>
<evidence type="ECO:0000313" key="6">
    <source>
        <dbReference type="EMBL" id="AXR77278.1"/>
    </source>
</evidence>
<dbReference type="Pfam" id="PF01428">
    <property type="entry name" value="zf-AN1"/>
    <property type="match status" value="1"/>
</dbReference>
<keyword evidence="4" id="KW-0812">Transmembrane</keyword>
<proteinExistence type="predicted"/>
<dbReference type="KEGG" id="nan:AArc1_0937"/>
<organism evidence="6 7">
    <name type="scientific">Natrarchaeobaculum sulfurireducens</name>
    <dbReference type="NCBI Taxonomy" id="2044521"/>
    <lineage>
        <taxon>Archaea</taxon>
        <taxon>Methanobacteriati</taxon>
        <taxon>Methanobacteriota</taxon>
        <taxon>Stenosarchaea group</taxon>
        <taxon>Halobacteria</taxon>
        <taxon>Halobacteriales</taxon>
        <taxon>Natrialbaceae</taxon>
        <taxon>Natrarchaeobaculum</taxon>
    </lineage>
</organism>
<dbReference type="Proteomes" id="UP000258707">
    <property type="component" value="Chromosome"/>
</dbReference>